<feature type="transmembrane region" description="Helical" evidence="6">
    <location>
        <begin position="199"/>
        <end position="216"/>
    </location>
</feature>
<evidence type="ECO:0000256" key="6">
    <source>
        <dbReference type="SAM" id="Phobius"/>
    </source>
</evidence>
<sequence>MKTQNAIVGLLFIIVVIMVGALLKAAGNVLLPLIISVFLSFIIAPFINFLNRMHVPRFIAISIVVLFLLGVMFLIFLFIQTSVNSFIAEFPKYAERFRIIIRELFRNVENRFGLSYEELLGQINWNSALRGSLVKVSGNLMNFISRFLIVMIFLIFLLLEKPYFKKKLQMAFEEKTGKKVGNMIEHINQQVARYLSLKFFLSLATGIAVWFALKIIGLDFAVVWGTLAFLLNFIPSIGSSFHMIITILMGIIQFYPSPGKIFAVALSMIGIQAIIGQFLDPKLQGHRLNLSPFVILFSLALWGWIWGVVGMFLAVPITVIIQIICQNVPGLRFIAVFMGSGKNNTNVSEDQLFTLYDGEDMGK</sequence>
<feature type="transmembrane region" description="Helical" evidence="6">
    <location>
        <begin position="222"/>
        <end position="249"/>
    </location>
</feature>
<evidence type="ECO:0000313" key="8">
    <source>
        <dbReference type="Proteomes" id="UP000002318"/>
    </source>
</evidence>
<protein>
    <recommendedName>
        <fullName evidence="9">AI-2E family transporter</fullName>
    </recommendedName>
</protein>
<feature type="transmembrane region" description="Helical" evidence="6">
    <location>
        <begin position="261"/>
        <end position="279"/>
    </location>
</feature>
<dbReference type="AlphaFoldDB" id="E1R1N0"/>
<feature type="transmembrane region" description="Helical" evidence="6">
    <location>
        <begin position="58"/>
        <end position="79"/>
    </location>
</feature>
<dbReference type="eggNOG" id="COG0628">
    <property type="taxonomic scope" value="Bacteria"/>
</dbReference>
<keyword evidence="4 6" id="KW-1133">Transmembrane helix</keyword>
<dbReference type="RefSeq" id="WP_013254869.1">
    <property type="nucleotide sequence ID" value="NC_014364.1"/>
</dbReference>
<comment type="subcellular location">
    <subcellularLocation>
        <location evidence="1">Membrane</location>
        <topology evidence="1">Multi-pass membrane protein</topology>
    </subcellularLocation>
</comment>
<dbReference type="PANTHER" id="PTHR21716:SF64">
    <property type="entry name" value="AI-2 TRANSPORT PROTEIN TQSA"/>
    <property type="match status" value="1"/>
</dbReference>
<dbReference type="PANTHER" id="PTHR21716">
    <property type="entry name" value="TRANSMEMBRANE PROTEIN"/>
    <property type="match status" value="1"/>
</dbReference>
<evidence type="ECO:0000256" key="1">
    <source>
        <dbReference type="ARBA" id="ARBA00004141"/>
    </source>
</evidence>
<evidence type="ECO:0008006" key="9">
    <source>
        <dbReference type="Google" id="ProtNLM"/>
    </source>
</evidence>
<dbReference type="HOGENOM" id="CLU_031275_0_0_12"/>
<proteinExistence type="inferred from homology"/>
<evidence type="ECO:0000256" key="2">
    <source>
        <dbReference type="ARBA" id="ARBA00009773"/>
    </source>
</evidence>
<reference evidence="7 8" key="1">
    <citation type="journal article" date="2010" name="Stand. Genomic Sci.">
        <title>Complete genome sequence of Spirochaeta smaragdinae type strain (SEBR 4228).</title>
        <authorList>
            <person name="Mavromatis K."/>
            <person name="Yasawong M."/>
            <person name="Chertkov O."/>
            <person name="Lapidus A."/>
            <person name="Lucas S."/>
            <person name="Nolan M."/>
            <person name="Del Rio T.G."/>
            <person name="Tice H."/>
            <person name="Cheng J.F."/>
            <person name="Pitluck S."/>
            <person name="Liolios K."/>
            <person name="Ivanova N."/>
            <person name="Tapia R."/>
            <person name="Han C."/>
            <person name="Bruce D."/>
            <person name="Goodwin L."/>
            <person name="Pati A."/>
            <person name="Chen A."/>
            <person name="Palaniappan K."/>
            <person name="Land M."/>
            <person name="Hauser L."/>
            <person name="Chang Y.J."/>
            <person name="Jeffries C.D."/>
            <person name="Detter J.C."/>
            <person name="Rohde M."/>
            <person name="Brambilla E."/>
            <person name="Spring S."/>
            <person name="Goker M."/>
            <person name="Sikorski J."/>
            <person name="Woyke T."/>
            <person name="Bristow J."/>
            <person name="Eisen J.A."/>
            <person name="Markowitz V."/>
            <person name="Hugenholtz P."/>
            <person name="Klenk H.P."/>
            <person name="Kyrpides N.C."/>
        </authorList>
    </citation>
    <scope>NUCLEOTIDE SEQUENCE [LARGE SCALE GENOMIC DNA]</scope>
    <source>
        <strain evidence="8">DSM 11293 / JCM 15392 / SEBR 4228</strain>
    </source>
</reference>
<organism evidence="7 8">
    <name type="scientific">Sediminispirochaeta smaragdinae (strain DSM 11293 / JCM 15392 / SEBR 4228)</name>
    <name type="common">Spirochaeta smaragdinae</name>
    <dbReference type="NCBI Taxonomy" id="573413"/>
    <lineage>
        <taxon>Bacteria</taxon>
        <taxon>Pseudomonadati</taxon>
        <taxon>Spirochaetota</taxon>
        <taxon>Spirochaetia</taxon>
        <taxon>Spirochaetales</taxon>
        <taxon>Spirochaetaceae</taxon>
        <taxon>Sediminispirochaeta</taxon>
    </lineage>
</organism>
<keyword evidence="5 6" id="KW-0472">Membrane</keyword>
<feature type="transmembrane region" description="Helical" evidence="6">
    <location>
        <begin position="140"/>
        <end position="159"/>
    </location>
</feature>
<name>E1R1N0_SEDSS</name>
<dbReference type="Proteomes" id="UP000002318">
    <property type="component" value="Chromosome"/>
</dbReference>
<keyword evidence="8" id="KW-1185">Reference proteome</keyword>
<evidence type="ECO:0000256" key="4">
    <source>
        <dbReference type="ARBA" id="ARBA00022989"/>
    </source>
</evidence>
<feature type="transmembrane region" description="Helical" evidence="6">
    <location>
        <begin position="7"/>
        <end position="23"/>
    </location>
</feature>
<evidence type="ECO:0000256" key="5">
    <source>
        <dbReference type="ARBA" id="ARBA00023136"/>
    </source>
</evidence>
<dbReference type="GO" id="GO:0055085">
    <property type="term" value="P:transmembrane transport"/>
    <property type="evidence" value="ECO:0007669"/>
    <property type="project" value="TreeGrafter"/>
</dbReference>
<dbReference type="STRING" id="573413.Spirs_2291"/>
<gene>
    <name evidence="7" type="ordered locus">Spirs_2291</name>
</gene>
<dbReference type="InterPro" id="IPR002549">
    <property type="entry name" value="AI-2E-like"/>
</dbReference>
<dbReference type="Pfam" id="PF01594">
    <property type="entry name" value="AI-2E_transport"/>
    <property type="match status" value="1"/>
</dbReference>
<feature type="transmembrane region" description="Helical" evidence="6">
    <location>
        <begin position="29"/>
        <end position="51"/>
    </location>
</feature>
<dbReference type="KEGG" id="ssm:Spirs_2291"/>
<dbReference type="OrthoDB" id="9799225at2"/>
<dbReference type="GO" id="GO:0016020">
    <property type="term" value="C:membrane"/>
    <property type="evidence" value="ECO:0007669"/>
    <property type="project" value="UniProtKB-SubCell"/>
</dbReference>
<dbReference type="EMBL" id="CP002116">
    <property type="protein sequence ID" value="ADK81406.1"/>
    <property type="molecule type" value="Genomic_DNA"/>
</dbReference>
<comment type="similarity">
    <text evidence="2">Belongs to the autoinducer-2 exporter (AI-2E) (TC 2.A.86) family.</text>
</comment>
<evidence type="ECO:0000313" key="7">
    <source>
        <dbReference type="EMBL" id="ADK81406.1"/>
    </source>
</evidence>
<evidence type="ECO:0000256" key="3">
    <source>
        <dbReference type="ARBA" id="ARBA00022692"/>
    </source>
</evidence>
<feature type="transmembrane region" description="Helical" evidence="6">
    <location>
        <begin position="299"/>
        <end position="324"/>
    </location>
</feature>
<keyword evidence="3 6" id="KW-0812">Transmembrane</keyword>
<accession>E1R1N0</accession>